<dbReference type="EMBL" id="AL646053">
    <property type="protein sequence ID" value="CAD17429.1"/>
    <property type="molecule type" value="Genomic_DNA"/>
</dbReference>
<keyword evidence="3" id="KW-1185">Reference proteome</keyword>
<sequence length="145" mass="16345">MPIRKTCGIPRSRGADLPAFAMPSLRSYLDNAFRWRRGRQGTGYDKMLLATATWPICFDSYLIRYPEGSEIPPHTDPVSDGRHYRLNIVLKSPRSGGEFVCANPIFQTRRIKLFRPDACEHSVTRVQGGSRYVLSMGWVIGGRAA</sequence>
<name>Q8XT37_RALN1</name>
<evidence type="ECO:0000313" key="2">
    <source>
        <dbReference type="EMBL" id="CAD17429.1"/>
    </source>
</evidence>
<dbReference type="Gene3D" id="2.60.120.620">
    <property type="entry name" value="q2cbj1_9rhob like domain"/>
    <property type="match status" value="1"/>
</dbReference>
<geneLocation type="plasmid" evidence="3">
    <name>megaplasmid Rsp</name>
</geneLocation>
<dbReference type="KEGG" id="rso:RSp0278"/>
<feature type="domain" description="Fe2OG dioxygenase" evidence="1">
    <location>
        <begin position="53"/>
        <end position="141"/>
    </location>
</feature>
<protein>
    <recommendedName>
        <fullName evidence="1">Fe2OG dioxygenase domain-containing protein</fullName>
    </recommendedName>
</protein>
<proteinExistence type="predicted"/>
<reference evidence="2 3" key="1">
    <citation type="journal article" date="2002" name="Nature">
        <title>Genome sequence of the plant pathogen Ralstonia solanacearum.</title>
        <authorList>
            <person name="Salanoubat M."/>
            <person name="Genin S."/>
            <person name="Artiguenave F."/>
            <person name="Gouzy J."/>
            <person name="Mangenot S."/>
            <person name="Arlat M."/>
            <person name="Billault A."/>
            <person name="Brottier P."/>
            <person name="Camus J.C."/>
            <person name="Cattolico L."/>
            <person name="Chandler M."/>
            <person name="Choisne N."/>
            <person name="Claudel-Renard C."/>
            <person name="Cunnac S."/>
            <person name="Demange N."/>
            <person name="Gaspin C."/>
            <person name="Lavie M."/>
            <person name="Moisan A."/>
            <person name="Robert C."/>
            <person name="Saurin W."/>
            <person name="Schiex T."/>
            <person name="Siguier P."/>
            <person name="Thebault P."/>
            <person name="Whalen M."/>
            <person name="Wincker P."/>
            <person name="Levy M."/>
            <person name="Weissenbach J."/>
            <person name="Boucher C.A."/>
        </authorList>
    </citation>
    <scope>NUCLEOTIDE SEQUENCE [LARGE SCALE GENOMIC DNA]</scope>
    <source>
        <strain evidence="3">ATCC BAA-1114 / GMI1000</strain>
    </source>
</reference>
<dbReference type="EnsemblBacteria" id="CAD17429">
    <property type="protein sequence ID" value="CAD17429"/>
    <property type="gene ID" value="RSp0278"/>
</dbReference>
<organism evidence="2 3">
    <name type="scientific">Ralstonia nicotianae (strain ATCC BAA-1114 / GMI1000)</name>
    <name type="common">Ralstonia solanacearum</name>
    <dbReference type="NCBI Taxonomy" id="267608"/>
    <lineage>
        <taxon>Bacteria</taxon>
        <taxon>Pseudomonadati</taxon>
        <taxon>Pseudomonadota</taxon>
        <taxon>Betaproteobacteria</taxon>
        <taxon>Burkholderiales</taxon>
        <taxon>Burkholderiaceae</taxon>
        <taxon>Ralstonia</taxon>
        <taxon>Ralstonia solanacearum species complex</taxon>
    </lineage>
</organism>
<evidence type="ECO:0000259" key="1">
    <source>
        <dbReference type="PROSITE" id="PS51471"/>
    </source>
</evidence>
<dbReference type="AlphaFoldDB" id="Q8XT37"/>
<dbReference type="InterPro" id="IPR005123">
    <property type="entry name" value="Oxoglu/Fe-dep_dioxygenase_dom"/>
</dbReference>
<accession>Q8XT37</accession>
<dbReference type="PROSITE" id="PS51471">
    <property type="entry name" value="FE2OG_OXY"/>
    <property type="match status" value="1"/>
</dbReference>
<gene>
    <name evidence="2" type="ordered locus">RSp0278</name>
</gene>
<dbReference type="HOGENOM" id="CLU_2013402_0_0_4"/>
<dbReference type="Proteomes" id="UP000001436">
    <property type="component" value="Plasmid pGMI1000MP"/>
</dbReference>
<dbReference type="eggNOG" id="ENOG5031C5B">
    <property type="taxonomic scope" value="Bacteria"/>
</dbReference>
<evidence type="ECO:0000313" key="3">
    <source>
        <dbReference type="Proteomes" id="UP000001436"/>
    </source>
</evidence>